<feature type="binding site" evidence="5">
    <location>
        <begin position="166"/>
        <end position="173"/>
    </location>
    <ligand>
        <name>ADP</name>
        <dbReference type="ChEBI" id="CHEBI:456216"/>
    </ligand>
</feature>
<comment type="caution">
    <text evidence="6">The sequence shown here is derived from an EMBL/GenBank/DDBJ whole genome shotgun (WGS) entry which is preliminary data.</text>
</comment>
<keyword evidence="7" id="KW-1185">Reference proteome</keyword>
<keyword evidence="1 5" id="KW-0723">Serine/threonine-protein kinase</keyword>
<dbReference type="EC" id="2.7.4.28" evidence="5"/>
<dbReference type="InterPro" id="IPR005177">
    <property type="entry name" value="Kinase-pyrophosphorylase"/>
</dbReference>
<reference evidence="6" key="1">
    <citation type="submission" date="2022-01" db="EMBL/GenBank/DDBJ databases">
        <authorList>
            <person name="Jo J.-H."/>
            <person name="Im W.-T."/>
        </authorList>
    </citation>
    <scope>NUCLEOTIDE SEQUENCE</scope>
    <source>
        <strain evidence="6">I2-34</strain>
    </source>
</reference>
<proteinExistence type="inferred from homology"/>
<keyword evidence="3 5" id="KW-0547">Nucleotide-binding</keyword>
<dbReference type="GO" id="GO:0016301">
    <property type="term" value="F:kinase activity"/>
    <property type="evidence" value="ECO:0007669"/>
    <property type="project" value="UniProtKB-KW"/>
</dbReference>
<dbReference type="PANTHER" id="PTHR31756">
    <property type="entry name" value="PYRUVATE, PHOSPHATE DIKINASE REGULATORY PROTEIN 1, CHLOROPLASTIC"/>
    <property type="match status" value="1"/>
</dbReference>
<protein>
    <recommendedName>
        <fullName evidence="5">Putative phosphoenolpyruvate synthase regulatory protein</fullName>
        <shortName evidence="5">PEP synthase regulatory protein</shortName>
        <shortName evidence="5">PSRP</shortName>
        <ecNumber evidence="5">2.7.11.33</ecNumber>
        <ecNumber evidence="5">2.7.4.28</ecNumber>
    </recommendedName>
    <alternativeName>
        <fullName evidence="5">Pyruvate, water dikinase regulatory protein</fullName>
    </alternativeName>
</protein>
<keyword evidence="4 5" id="KW-0418">Kinase</keyword>
<evidence type="ECO:0000256" key="3">
    <source>
        <dbReference type="ARBA" id="ARBA00022741"/>
    </source>
</evidence>
<evidence type="ECO:0000313" key="7">
    <source>
        <dbReference type="Proteomes" id="UP001165368"/>
    </source>
</evidence>
<evidence type="ECO:0000256" key="1">
    <source>
        <dbReference type="ARBA" id="ARBA00022527"/>
    </source>
</evidence>
<dbReference type="InterPro" id="IPR026530">
    <property type="entry name" value="PSRP"/>
</dbReference>
<evidence type="ECO:0000313" key="6">
    <source>
        <dbReference type="EMBL" id="MCG2622027.1"/>
    </source>
</evidence>
<dbReference type="RefSeq" id="WP_237819913.1">
    <property type="nucleotide sequence ID" value="NZ_JAKLTQ010000005.1"/>
</dbReference>
<evidence type="ECO:0000256" key="2">
    <source>
        <dbReference type="ARBA" id="ARBA00022679"/>
    </source>
</evidence>
<gene>
    <name evidence="6" type="ORF">LVY72_08860</name>
</gene>
<name>A0ABS9L6B5_9MICC</name>
<evidence type="ECO:0000256" key="4">
    <source>
        <dbReference type="ARBA" id="ARBA00022777"/>
    </source>
</evidence>
<keyword evidence="2 5" id="KW-0808">Transferase</keyword>
<organism evidence="6 7">
    <name type="scientific">Arthrobacter hankyongi</name>
    <dbReference type="NCBI Taxonomy" id="2904801"/>
    <lineage>
        <taxon>Bacteria</taxon>
        <taxon>Bacillati</taxon>
        <taxon>Actinomycetota</taxon>
        <taxon>Actinomycetes</taxon>
        <taxon>Micrococcales</taxon>
        <taxon>Micrococcaceae</taxon>
        <taxon>Arthrobacter</taxon>
    </lineage>
</organism>
<dbReference type="Proteomes" id="UP001165368">
    <property type="component" value="Unassembled WGS sequence"/>
</dbReference>
<dbReference type="Pfam" id="PF03618">
    <property type="entry name" value="Kinase-PPPase"/>
    <property type="match status" value="1"/>
</dbReference>
<dbReference type="NCBIfam" id="NF003742">
    <property type="entry name" value="PRK05339.1"/>
    <property type="match status" value="1"/>
</dbReference>
<dbReference type="PANTHER" id="PTHR31756:SF3">
    <property type="entry name" value="PYRUVATE, PHOSPHATE DIKINASE REGULATORY PROTEIN 1, CHLOROPLASTIC"/>
    <property type="match status" value="1"/>
</dbReference>
<dbReference type="EC" id="2.7.11.33" evidence="5"/>
<comment type="similarity">
    <text evidence="5">Belongs to the pyruvate, phosphate/water dikinase regulatory protein family. PSRP subfamily.</text>
</comment>
<sequence length="283" mass="31094">MAGTVNEETTGAGRGLAPVVFFLSDSTGITAETLGNTLLTQFPGPRLERRSFPFITTEEQARDVVAVIDSLAAAGPRPIVFSTAVNREIREILSQSSGHFVDLFGSHIGQLEDVLQIPASGEPGKAHGVGDAIRYQSRMTAVEYAIEHDDGQSIRALERAELILIAPSRCGKTPTTMYLALQHGILAANFPLIEEDFAGRALPKPLQPFVRKCFGLTSLPIRLSQIRQERRPDSQYASLAQCTYELRSAEDMYRINQVPYVNSASMSVEEISATILQRMRLHH</sequence>
<dbReference type="HAMAP" id="MF_01062">
    <property type="entry name" value="PSRP"/>
    <property type="match status" value="1"/>
</dbReference>
<dbReference type="EMBL" id="JAKLTQ010000005">
    <property type="protein sequence ID" value="MCG2622027.1"/>
    <property type="molecule type" value="Genomic_DNA"/>
</dbReference>
<comment type="catalytic activity">
    <reaction evidence="5">
        <text>[pyruvate, water dikinase]-phosphate + phosphate + H(+) = [pyruvate, water dikinase] + diphosphate</text>
        <dbReference type="Rhea" id="RHEA:48580"/>
        <dbReference type="Rhea" id="RHEA-COMP:11425"/>
        <dbReference type="Rhea" id="RHEA-COMP:11426"/>
        <dbReference type="ChEBI" id="CHEBI:15378"/>
        <dbReference type="ChEBI" id="CHEBI:33019"/>
        <dbReference type="ChEBI" id="CHEBI:43176"/>
        <dbReference type="ChEBI" id="CHEBI:43474"/>
        <dbReference type="ChEBI" id="CHEBI:68546"/>
        <dbReference type="EC" id="2.7.4.28"/>
    </reaction>
</comment>
<evidence type="ECO:0000256" key="5">
    <source>
        <dbReference type="HAMAP-Rule" id="MF_01062"/>
    </source>
</evidence>
<comment type="catalytic activity">
    <reaction evidence="5">
        <text>[pyruvate, water dikinase] + ADP = [pyruvate, water dikinase]-phosphate + AMP + H(+)</text>
        <dbReference type="Rhea" id="RHEA:46020"/>
        <dbReference type="Rhea" id="RHEA-COMP:11425"/>
        <dbReference type="Rhea" id="RHEA-COMP:11426"/>
        <dbReference type="ChEBI" id="CHEBI:15378"/>
        <dbReference type="ChEBI" id="CHEBI:43176"/>
        <dbReference type="ChEBI" id="CHEBI:68546"/>
        <dbReference type="ChEBI" id="CHEBI:456215"/>
        <dbReference type="ChEBI" id="CHEBI:456216"/>
        <dbReference type="EC" id="2.7.11.33"/>
    </reaction>
</comment>
<accession>A0ABS9L6B5</accession>
<comment type="function">
    <text evidence="5">Bifunctional serine/threonine kinase and phosphorylase involved in the regulation of the phosphoenolpyruvate synthase (PEPS) by catalyzing its phosphorylation/dephosphorylation.</text>
</comment>